<feature type="compositionally biased region" description="Basic and acidic residues" evidence="1">
    <location>
        <begin position="91"/>
        <end position="107"/>
    </location>
</feature>
<name>A0A8T1X7C0_9STRA</name>
<proteinExistence type="predicted"/>
<evidence type="ECO:0000313" key="2">
    <source>
        <dbReference type="EMBL" id="KAG7401905.1"/>
    </source>
</evidence>
<feature type="region of interest" description="Disordered" evidence="1">
    <location>
        <begin position="1"/>
        <end position="120"/>
    </location>
</feature>
<feature type="region of interest" description="Disordered" evidence="1">
    <location>
        <begin position="134"/>
        <end position="157"/>
    </location>
</feature>
<comment type="caution">
    <text evidence="2">The sequence shown here is derived from an EMBL/GenBank/DDBJ whole genome shotgun (WGS) entry which is preliminary data.</text>
</comment>
<evidence type="ECO:0000256" key="1">
    <source>
        <dbReference type="SAM" id="MobiDB-lite"/>
    </source>
</evidence>
<organism evidence="2 3">
    <name type="scientific">Phytophthora boehmeriae</name>
    <dbReference type="NCBI Taxonomy" id="109152"/>
    <lineage>
        <taxon>Eukaryota</taxon>
        <taxon>Sar</taxon>
        <taxon>Stramenopiles</taxon>
        <taxon>Oomycota</taxon>
        <taxon>Peronosporomycetes</taxon>
        <taxon>Peronosporales</taxon>
        <taxon>Peronosporaceae</taxon>
        <taxon>Phytophthora</taxon>
    </lineage>
</organism>
<protein>
    <submittedName>
        <fullName evidence="2">Uncharacterized protein</fullName>
    </submittedName>
</protein>
<accession>A0A8T1X7C0</accession>
<sequence length="388" mass="44088">MDTPPSIRRQYASPPRESPDQRRRRLANRRAAKYRHFKALSSSHESLEASSSLQRQKNTLKQRQRRSLQDDATRDRVRAQNRRRQQLRRQSLSDKERADIREKQRERQRQRRQTLNQDAREELRERERLRIRRRRHRLKTGNDAEQEPFEQVNEEKALPSPAVPLEQDRLPLLRLNTELPTLRQHQERQRDLQRLPFGDGGQITLPPPPPVAFHERILSLPHIQQVTRTQATTLLHSTPPPLFPRPGTIASAGNVAAVATSSGLPSAVASAVAAAATRPPHPTPIMPPVSLSLSNKPLGALPMVAHQQNQSQQQQPRTPIVLPPAHRSLPPLPDFLSSREAFNPANAAGIDARLVRRSTGANRTLFPSISDLPATHTDAQESENFFQR</sequence>
<dbReference type="EMBL" id="JAGDFL010000006">
    <property type="protein sequence ID" value="KAG7401905.1"/>
    <property type="molecule type" value="Genomic_DNA"/>
</dbReference>
<feature type="compositionally biased region" description="Basic and acidic residues" evidence="1">
    <location>
        <begin position="67"/>
        <end position="78"/>
    </location>
</feature>
<reference evidence="2" key="1">
    <citation type="submission" date="2021-02" db="EMBL/GenBank/DDBJ databases">
        <authorList>
            <person name="Palmer J.M."/>
        </authorList>
    </citation>
    <scope>NUCLEOTIDE SEQUENCE</scope>
    <source>
        <strain evidence="2">SCRP23</strain>
    </source>
</reference>
<feature type="region of interest" description="Disordered" evidence="1">
    <location>
        <begin position="364"/>
        <end position="388"/>
    </location>
</feature>
<keyword evidence="3" id="KW-1185">Reference proteome</keyword>
<dbReference type="Proteomes" id="UP000693981">
    <property type="component" value="Unassembled WGS sequence"/>
</dbReference>
<evidence type="ECO:0000313" key="3">
    <source>
        <dbReference type="Proteomes" id="UP000693981"/>
    </source>
</evidence>
<feature type="compositionally biased region" description="Low complexity" evidence="1">
    <location>
        <begin position="39"/>
        <end position="53"/>
    </location>
</feature>
<dbReference type="AlphaFoldDB" id="A0A8T1X7C0"/>
<feature type="compositionally biased region" description="Basic residues" evidence="1">
    <location>
        <begin position="22"/>
        <end position="38"/>
    </location>
</feature>
<dbReference type="OrthoDB" id="166995at2759"/>
<gene>
    <name evidence="2" type="ORF">PHYBOEH_009485</name>
</gene>